<protein>
    <recommendedName>
        <fullName evidence="1">Restriction endonuclease type II NotI domain-containing protein</fullName>
    </recommendedName>
</protein>
<dbReference type="Proteomes" id="UP000780345">
    <property type="component" value="Unassembled WGS sequence"/>
</dbReference>
<gene>
    <name evidence="2" type="ORF">HXM80_03070</name>
</gene>
<proteinExistence type="predicted"/>
<name>A0A930DFG8_NEISI</name>
<evidence type="ECO:0000313" key="3">
    <source>
        <dbReference type="Proteomes" id="UP000780345"/>
    </source>
</evidence>
<comment type="caution">
    <text evidence="2">The sequence shown here is derived from an EMBL/GenBank/DDBJ whole genome shotgun (WGS) entry which is preliminary data.</text>
</comment>
<dbReference type="AlphaFoldDB" id="A0A930DFG8"/>
<organism evidence="2 3">
    <name type="scientific">Neisseria sicca</name>
    <dbReference type="NCBI Taxonomy" id="490"/>
    <lineage>
        <taxon>Bacteria</taxon>
        <taxon>Pseudomonadati</taxon>
        <taxon>Pseudomonadota</taxon>
        <taxon>Betaproteobacteria</taxon>
        <taxon>Neisseriales</taxon>
        <taxon>Neisseriaceae</taxon>
        <taxon>Neisseria</taxon>
    </lineage>
</organism>
<dbReference type="Pfam" id="PF12183">
    <property type="entry name" value="NotI"/>
    <property type="match status" value="1"/>
</dbReference>
<sequence>MASYIFEFFGYRSEDQSSQALSAAANEKCPFIQDICEKTFSDGTISGVCSIKQVTSKDAVVCCPIRLYADDYQILKNVSDRAFKQNLPLVPGKDAIAFAQEHSQECVAVFGKRWGGELRLPQKSGKGGYFVDWVLAWLDQQGDLLEFTAVEVQTIDTTGNYRNGSTTLKSERKLEKTTAGLNWENVSKRILPQLIYKGQVLQREELCKKGLFFVCPKPVFNRIVERLGGASKLLRYALQPAAITFIAHDFAPNIQPTDGATLPLKEVSSLTTTVYQVQEAFNHVALPEENVYKAAILNALGKKDL</sequence>
<reference evidence="2" key="1">
    <citation type="submission" date="2020-04" db="EMBL/GenBank/DDBJ databases">
        <title>Deep metagenomics examines the oral microbiome during advanced dental caries in children, revealing novel taxa and co-occurrences with host molecules.</title>
        <authorList>
            <person name="Baker J.L."/>
            <person name="Morton J.T."/>
            <person name="Dinis M."/>
            <person name="Alvarez R."/>
            <person name="Tran N.C."/>
            <person name="Knight R."/>
            <person name="Edlund A."/>
        </authorList>
    </citation>
    <scope>NUCLEOTIDE SEQUENCE</scope>
    <source>
        <strain evidence="2">JCVI_32_bin.62</strain>
    </source>
</reference>
<feature type="domain" description="Restriction endonuclease type II NotI" evidence="1">
    <location>
        <begin position="24"/>
        <end position="204"/>
    </location>
</feature>
<dbReference type="InterPro" id="IPR022009">
    <property type="entry name" value="Resctriction_endonuc_II_NotI"/>
</dbReference>
<dbReference type="EMBL" id="JABZQQ010000015">
    <property type="protein sequence ID" value="MBF1264664.1"/>
    <property type="molecule type" value="Genomic_DNA"/>
</dbReference>
<evidence type="ECO:0000313" key="2">
    <source>
        <dbReference type="EMBL" id="MBF1264664.1"/>
    </source>
</evidence>
<evidence type="ECO:0000259" key="1">
    <source>
        <dbReference type="Pfam" id="PF12183"/>
    </source>
</evidence>
<accession>A0A930DFG8</accession>